<dbReference type="AlphaFoldDB" id="U5MP23"/>
<dbReference type="eggNOG" id="ENOG50328ET">
    <property type="taxonomic scope" value="Bacteria"/>
</dbReference>
<gene>
    <name evidence="2" type="ORF">CLSA_c15340</name>
</gene>
<organism evidence="2 3">
    <name type="scientific">Clostridium saccharobutylicum DSM 13864</name>
    <dbReference type="NCBI Taxonomy" id="1345695"/>
    <lineage>
        <taxon>Bacteria</taxon>
        <taxon>Bacillati</taxon>
        <taxon>Bacillota</taxon>
        <taxon>Clostridia</taxon>
        <taxon>Eubacteriales</taxon>
        <taxon>Clostridiaceae</taxon>
        <taxon>Clostridium</taxon>
    </lineage>
</organism>
<evidence type="ECO:0000256" key="1">
    <source>
        <dbReference type="SAM" id="Coils"/>
    </source>
</evidence>
<reference evidence="2 3" key="1">
    <citation type="journal article" date="2013" name="Genome Announc.">
        <title>Complete Genome Sequence of the Solvent Producer Clostridium saccharobutylicum NCP262 (DSM 13864).</title>
        <authorList>
            <person name="Poehlein A."/>
            <person name="Hartwich K."/>
            <person name="Krabben P."/>
            <person name="Ehrenreich A."/>
            <person name="Liebl W."/>
            <person name="Durre P."/>
            <person name="Gottschalk G."/>
            <person name="Daniel R."/>
        </authorList>
    </citation>
    <scope>NUCLEOTIDE SEQUENCE [LARGE SCALE GENOMIC DNA]</scope>
    <source>
        <strain evidence="2">DSM 13864</strain>
    </source>
</reference>
<dbReference type="OrthoDB" id="10004645at2"/>
<dbReference type="RefSeq" id="WP_022744839.1">
    <property type="nucleotide sequence ID" value="NC_022571.1"/>
</dbReference>
<evidence type="ECO:0000313" key="3">
    <source>
        <dbReference type="Proteomes" id="UP000017118"/>
    </source>
</evidence>
<dbReference type="KEGG" id="csb:CLSA_c15340"/>
<evidence type="ECO:0000313" key="2">
    <source>
        <dbReference type="EMBL" id="AGX42534.1"/>
    </source>
</evidence>
<keyword evidence="1" id="KW-0175">Coiled coil</keyword>
<dbReference type="Proteomes" id="UP000017118">
    <property type="component" value="Chromosome"/>
</dbReference>
<dbReference type="PATRIC" id="fig|1345695.3.peg.1484"/>
<sequence>MIIFRGDGILTFDDNNELFDLMNKISSEINNKFDGIHFEITTMKCAISNLNNKIEKNNTILEQISKDLSLFTEHKKLLTEELIKNKQNSDTTILNDKLNNLENELTNLSTAISNLSVDSSHKMTTLSNDLNFITHKMQQAEKELFNIKNELKIID</sequence>
<dbReference type="HOGENOM" id="CLU_1851631_0_0_9"/>
<accession>U5MP23</accession>
<dbReference type="GeneID" id="55474034"/>
<protein>
    <submittedName>
        <fullName evidence="2">Uncharacterized protein</fullName>
    </submittedName>
</protein>
<dbReference type="EMBL" id="CP006721">
    <property type="protein sequence ID" value="AGX42534.1"/>
    <property type="molecule type" value="Genomic_DNA"/>
</dbReference>
<feature type="coiled-coil region" evidence="1">
    <location>
        <begin position="47"/>
        <end position="150"/>
    </location>
</feature>
<proteinExistence type="predicted"/>
<name>U5MP23_CLOSA</name>
<keyword evidence="3" id="KW-1185">Reference proteome</keyword>